<protein>
    <submittedName>
        <fullName evidence="4">Hsp20/alpha crystallin family protein</fullName>
    </submittedName>
</protein>
<organism evidence="4 5">
    <name type="scientific">Mangrovibacillus cuniculi</name>
    <dbReference type="NCBI Taxonomy" id="2593652"/>
    <lineage>
        <taxon>Bacteria</taxon>
        <taxon>Bacillati</taxon>
        <taxon>Bacillota</taxon>
        <taxon>Bacilli</taxon>
        <taxon>Bacillales</taxon>
        <taxon>Bacillaceae</taxon>
        <taxon>Mangrovibacillus</taxon>
    </lineage>
</organism>
<reference evidence="4 5" key="1">
    <citation type="submission" date="2019-07" db="EMBL/GenBank/DDBJ databases">
        <title>Genome sequence of 2 isolates from Red Sea Mangroves.</title>
        <authorList>
            <person name="Sefrji F."/>
            <person name="Michoud G."/>
            <person name="Merlino G."/>
            <person name="Daffonchio D."/>
        </authorList>
    </citation>
    <scope>NUCLEOTIDE SEQUENCE [LARGE SCALE GENOMIC DNA]</scope>
    <source>
        <strain evidence="4 5">R1DC41</strain>
    </source>
</reference>
<accession>A0A7S8CB05</accession>
<dbReference type="Pfam" id="PF00011">
    <property type="entry name" value="HSP20"/>
    <property type="match status" value="1"/>
</dbReference>
<dbReference type="Proteomes" id="UP000593626">
    <property type="component" value="Chromosome"/>
</dbReference>
<dbReference type="AlphaFoldDB" id="A0A7S8CB05"/>
<name>A0A7S8CB05_9BACI</name>
<dbReference type="PROSITE" id="PS01031">
    <property type="entry name" value="SHSP"/>
    <property type="match status" value="1"/>
</dbReference>
<dbReference type="RefSeq" id="WP_239674189.1">
    <property type="nucleotide sequence ID" value="NZ_CP049742.1"/>
</dbReference>
<feature type="domain" description="SHSP" evidence="3">
    <location>
        <begin position="43"/>
        <end position="152"/>
    </location>
</feature>
<evidence type="ECO:0000256" key="1">
    <source>
        <dbReference type="PROSITE-ProRule" id="PRU00285"/>
    </source>
</evidence>
<dbReference type="InterPro" id="IPR002068">
    <property type="entry name" value="A-crystallin/Hsp20_dom"/>
</dbReference>
<gene>
    <name evidence="4" type="ORF">G8O30_06635</name>
</gene>
<dbReference type="CDD" id="cd06464">
    <property type="entry name" value="ACD_sHsps-like"/>
    <property type="match status" value="1"/>
</dbReference>
<sequence>MSEDQKKGPEKEPFGFIMKSMNDFFQEKPVKGFMQSVDDLFHQPFLQSSFQLNLDENETSYIVSANLAGVKKEHIEIETYPRYMTLTITNQEERSVNTPSSGFMFSSKANTKTTKSIPFPQQVDDTNVDAQYKDGLLVVTVPKLKGKKIQIR</sequence>
<evidence type="ECO:0000256" key="2">
    <source>
        <dbReference type="RuleBase" id="RU003616"/>
    </source>
</evidence>
<dbReference type="PANTHER" id="PTHR11527">
    <property type="entry name" value="HEAT-SHOCK PROTEIN 20 FAMILY MEMBER"/>
    <property type="match status" value="1"/>
</dbReference>
<dbReference type="Gene3D" id="2.60.40.790">
    <property type="match status" value="1"/>
</dbReference>
<dbReference type="SUPFAM" id="SSF49764">
    <property type="entry name" value="HSP20-like chaperones"/>
    <property type="match status" value="1"/>
</dbReference>
<evidence type="ECO:0000313" key="5">
    <source>
        <dbReference type="Proteomes" id="UP000593626"/>
    </source>
</evidence>
<proteinExistence type="inferred from homology"/>
<dbReference type="InterPro" id="IPR008978">
    <property type="entry name" value="HSP20-like_chaperone"/>
</dbReference>
<dbReference type="KEGG" id="mcui:G8O30_06635"/>
<comment type="similarity">
    <text evidence="1 2">Belongs to the small heat shock protein (HSP20) family.</text>
</comment>
<evidence type="ECO:0000313" key="4">
    <source>
        <dbReference type="EMBL" id="QPC46659.1"/>
    </source>
</evidence>
<keyword evidence="5" id="KW-1185">Reference proteome</keyword>
<dbReference type="InterPro" id="IPR031107">
    <property type="entry name" value="Small_HSP"/>
</dbReference>
<evidence type="ECO:0000259" key="3">
    <source>
        <dbReference type="PROSITE" id="PS01031"/>
    </source>
</evidence>
<dbReference type="EMBL" id="CP049742">
    <property type="protein sequence ID" value="QPC46659.1"/>
    <property type="molecule type" value="Genomic_DNA"/>
</dbReference>